<evidence type="ECO:0000256" key="4">
    <source>
        <dbReference type="ARBA" id="ARBA00022692"/>
    </source>
</evidence>
<dbReference type="Pfam" id="PF02133">
    <property type="entry name" value="Transp_cyt_pur"/>
    <property type="match status" value="1"/>
</dbReference>
<sequence>MAQNSAHSPLDSNSQSSSKFIETRSIDYIPEAERHGRLWSQFTLWFGTNLQITSIVTGALAVILGGDVFWSLIGLFVGQIFGGTVMALHAAQGPQLGLPQMISSRVQFGVFGAVIPIVLVCILYLGFSATGIVLAGQSLGSLLNTSSTVGIVVFSLFIIGVTIFGYRVIHVLGRFASLIGIIAFIYLYTSLVFKYDLAALLEANRHFTLPNFLLAISLGASWQIAYGPYVADYSRYLPSAISPLKTFLAVGGGSAIGSQISMSLGVFAAALAGDQFVGHEVNFIVGLGGTGIIASFLYLSIILGKVMATTLNTYGSFMSIATILSGFKRQQRFSPVARFIYIVLIVGVAAAVALTGQGAFLKLFKSFILFLLAFFTPWSAINLVDYYFVTKGRYDLVALSDPNGRYGRWNIAGISTYVVGVTVQMPFLATSFYTGPLVEKLGGTDISWIIGLLVPGVMYYFACKIWPKSIPDKLMLPS</sequence>
<keyword evidence="4 8" id="KW-0812">Transmembrane</keyword>
<feature type="transmembrane region" description="Helical" evidence="8">
    <location>
        <begin position="409"/>
        <end position="434"/>
    </location>
</feature>
<keyword evidence="3 7" id="KW-0813">Transport</keyword>
<dbReference type="Gene3D" id="1.10.4160.10">
    <property type="entry name" value="Hydantoin permease"/>
    <property type="match status" value="1"/>
</dbReference>
<dbReference type="InterPro" id="IPR026030">
    <property type="entry name" value="Pur-cyt_permease_Fcy2/21/22"/>
</dbReference>
<dbReference type="OrthoDB" id="9809167at2"/>
<dbReference type="CDD" id="cd11484">
    <property type="entry name" value="SLC-NCS1sbd_CobB-like"/>
    <property type="match status" value="1"/>
</dbReference>
<evidence type="ECO:0000313" key="10">
    <source>
        <dbReference type="Proteomes" id="UP000294829"/>
    </source>
</evidence>
<feature type="transmembrane region" description="Helical" evidence="8">
    <location>
        <begin position="72"/>
        <end position="91"/>
    </location>
</feature>
<feature type="transmembrane region" description="Helical" evidence="8">
    <location>
        <begin position="175"/>
        <end position="195"/>
    </location>
</feature>
<dbReference type="PIRSF" id="PIRSF002744">
    <property type="entry name" value="Pur-cyt_permease"/>
    <property type="match status" value="1"/>
</dbReference>
<evidence type="ECO:0000256" key="1">
    <source>
        <dbReference type="ARBA" id="ARBA00004141"/>
    </source>
</evidence>
<comment type="caution">
    <text evidence="9">The sequence shown here is derived from an EMBL/GenBank/DDBJ whole genome shotgun (WGS) entry which is preliminary data.</text>
</comment>
<dbReference type="PANTHER" id="PTHR31806:SF1">
    <property type="entry name" value="PURINE-CYTOSINE PERMEASE FCY2-RELATED"/>
    <property type="match status" value="1"/>
</dbReference>
<evidence type="ECO:0000256" key="6">
    <source>
        <dbReference type="ARBA" id="ARBA00023136"/>
    </source>
</evidence>
<proteinExistence type="inferred from homology"/>
<dbReference type="GO" id="GO:0022857">
    <property type="term" value="F:transmembrane transporter activity"/>
    <property type="evidence" value="ECO:0007669"/>
    <property type="project" value="InterPro"/>
</dbReference>
<reference evidence="9 10" key="1">
    <citation type="submission" date="2019-03" db="EMBL/GenBank/DDBJ databases">
        <title>Sapientia aquatica gen. nov., sp. nov., isolated from a crater lake.</title>
        <authorList>
            <person name="Felfoldi T."/>
            <person name="Szabo A."/>
            <person name="Toth E."/>
            <person name="Schumann P."/>
            <person name="Keki Z."/>
            <person name="Marialigeti K."/>
            <person name="Mathe I."/>
        </authorList>
    </citation>
    <scope>NUCLEOTIDE SEQUENCE [LARGE SCALE GENOMIC DNA]</scope>
    <source>
        <strain evidence="9 10">SA-152</strain>
    </source>
</reference>
<evidence type="ECO:0000313" key="9">
    <source>
        <dbReference type="EMBL" id="TDK67321.1"/>
    </source>
</evidence>
<feature type="transmembrane region" description="Helical" evidence="8">
    <location>
        <begin position="446"/>
        <end position="466"/>
    </location>
</feature>
<keyword evidence="10" id="KW-1185">Reference proteome</keyword>
<evidence type="ECO:0000256" key="5">
    <source>
        <dbReference type="ARBA" id="ARBA00022989"/>
    </source>
</evidence>
<feature type="transmembrane region" description="Helical" evidence="8">
    <location>
        <begin position="207"/>
        <end position="226"/>
    </location>
</feature>
<comment type="subcellular location">
    <subcellularLocation>
        <location evidence="1">Membrane</location>
        <topology evidence="1">Multi-pass membrane protein</topology>
    </subcellularLocation>
</comment>
<dbReference type="GO" id="GO:0005886">
    <property type="term" value="C:plasma membrane"/>
    <property type="evidence" value="ECO:0007669"/>
    <property type="project" value="TreeGrafter"/>
</dbReference>
<feature type="transmembrane region" description="Helical" evidence="8">
    <location>
        <begin position="111"/>
        <end position="136"/>
    </location>
</feature>
<feature type="transmembrane region" description="Helical" evidence="8">
    <location>
        <begin position="367"/>
        <end position="388"/>
    </location>
</feature>
<dbReference type="EMBL" id="SMYL01000002">
    <property type="protein sequence ID" value="TDK67321.1"/>
    <property type="molecule type" value="Genomic_DNA"/>
</dbReference>
<dbReference type="AlphaFoldDB" id="A0A4R5W3S6"/>
<name>A0A4R5W3S6_9BURK</name>
<gene>
    <name evidence="9" type="ORF">E2I14_06040</name>
</gene>
<accession>A0A4R5W3S6</accession>
<feature type="transmembrane region" description="Helical" evidence="8">
    <location>
        <begin position="283"/>
        <end position="303"/>
    </location>
</feature>
<evidence type="ECO:0000256" key="3">
    <source>
        <dbReference type="ARBA" id="ARBA00022448"/>
    </source>
</evidence>
<dbReference type="PANTHER" id="PTHR31806">
    <property type="entry name" value="PURINE-CYTOSINE PERMEASE FCY2-RELATED"/>
    <property type="match status" value="1"/>
</dbReference>
<organism evidence="9 10">
    <name type="scientific">Sapientia aquatica</name>
    <dbReference type="NCBI Taxonomy" id="1549640"/>
    <lineage>
        <taxon>Bacteria</taxon>
        <taxon>Pseudomonadati</taxon>
        <taxon>Pseudomonadota</taxon>
        <taxon>Betaproteobacteria</taxon>
        <taxon>Burkholderiales</taxon>
        <taxon>Oxalobacteraceae</taxon>
        <taxon>Sapientia</taxon>
    </lineage>
</organism>
<evidence type="ECO:0000256" key="8">
    <source>
        <dbReference type="SAM" id="Phobius"/>
    </source>
</evidence>
<feature type="transmembrane region" description="Helical" evidence="8">
    <location>
        <begin position="246"/>
        <end position="271"/>
    </location>
</feature>
<dbReference type="Proteomes" id="UP000294829">
    <property type="component" value="Unassembled WGS sequence"/>
</dbReference>
<protein>
    <submittedName>
        <fullName evidence="9">Cytosine permease</fullName>
    </submittedName>
</protein>
<evidence type="ECO:0000256" key="7">
    <source>
        <dbReference type="PIRNR" id="PIRNR002744"/>
    </source>
</evidence>
<dbReference type="InterPro" id="IPR001248">
    <property type="entry name" value="Pur-cyt_permease"/>
</dbReference>
<feature type="transmembrane region" description="Helical" evidence="8">
    <location>
        <begin position="44"/>
        <end position="65"/>
    </location>
</feature>
<evidence type="ECO:0000256" key="2">
    <source>
        <dbReference type="ARBA" id="ARBA00008974"/>
    </source>
</evidence>
<keyword evidence="6 7" id="KW-0472">Membrane</keyword>
<comment type="similarity">
    <text evidence="2 7">Belongs to the purine-cytosine permease (2.A.39) family.</text>
</comment>
<feature type="transmembrane region" description="Helical" evidence="8">
    <location>
        <begin position="148"/>
        <end position="169"/>
    </location>
</feature>
<feature type="transmembrane region" description="Helical" evidence="8">
    <location>
        <begin position="339"/>
        <end position="361"/>
    </location>
</feature>
<keyword evidence="5 8" id="KW-1133">Transmembrane helix</keyword>